<dbReference type="Pfam" id="PF02746">
    <property type="entry name" value="MR_MLE_N"/>
    <property type="match status" value="1"/>
</dbReference>
<evidence type="ECO:0000313" key="5">
    <source>
        <dbReference type="EMBL" id="PNG89859.1"/>
    </source>
</evidence>
<dbReference type="Gene3D" id="3.30.390.10">
    <property type="entry name" value="Enolase-like, N-terminal domain"/>
    <property type="match status" value="1"/>
</dbReference>
<dbReference type="Pfam" id="PF13378">
    <property type="entry name" value="MR_MLE_C"/>
    <property type="match status" value="1"/>
</dbReference>
<name>A0A2J7YPK7_STRMQ</name>
<proteinExistence type="inferred from homology"/>
<dbReference type="PANTHER" id="PTHR48073:SF2">
    <property type="entry name" value="O-SUCCINYLBENZOATE SYNTHASE"/>
    <property type="match status" value="1"/>
</dbReference>
<accession>A0A2J7YPK7</accession>
<dbReference type="RefSeq" id="WP_100804658.1">
    <property type="nucleotide sequence ID" value="NZ_LJIW01000002.1"/>
</dbReference>
<dbReference type="Proteomes" id="UP000236520">
    <property type="component" value="Unassembled WGS sequence"/>
</dbReference>
<dbReference type="SMART" id="SM00922">
    <property type="entry name" value="MR_MLE"/>
    <property type="match status" value="1"/>
</dbReference>
<feature type="domain" description="Mandelate racemase/muconate lactonizing enzyme C-terminal" evidence="4">
    <location>
        <begin position="159"/>
        <end position="255"/>
    </location>
</feature>
<dbReference type="SUPFAM" id="SSF51604">
    <property type="entry name" value="Enolase C-terminal domain-like"/>
    <property type="match status" value="1"/>
</dbReference>
<evidence type="ECO:0000313" key="6">
    <source>
        <dbReference type="Proteomes" id="UP000236520"/>
    </source>
</evidence>
<gene>
    <name evidence="5" type="ORF">SMF913_25324</name>
</gene>
<dbReference type="PANTHER" id="PTHR48073">
    <property type="entry name" value="O-SUCCINYLBENZOATE SYNTHASE-RELATED"/>
    <property type="match status" value="1"/>
</dbReference>
<protein>
    <recommendedName>
        <fullName evidence="4">Mandelate racemase/muconate lactonizing enzyme C-terminal domain-containing protein</fullName>
    </recommendedName>
</protein>
<dbReference type="InterPro" id="IPR013342">
    <property type="entry name" value="Mandelate_racemase_C"/>
</dbReference>
<dbReference type="GO" id="GO:0016854">
    <property type="term" value="F:racemase and epimerase activity"/>
    <property type="evidence" value="ECO:0007669"/>
    <property type="project" value="UniProtKB-ARBA"/>
</dbReference>
<organism evidence="5 6">
    <name type="scientific">Streptomyces malaysiensis</name>
    <dbReference type="NCBI Taxonomy" id="92644"/>
    <lineage>
        <taxon>Bacteria</taxon>
        <taxon>Bacillati</taxon>
        <taxon>Actinomycetota</taxon>
        <taxon>Actinomycetes</taxon>
        <taxon>Kitasatosporales</taxon>
        <taxon>Streptomycetaceae</taxon>
        <taxon>Streptomyces</taxon>
        <taxon>Streptomyces violaceusniger group</taxon>
    </lineage>
</organism>
<reference evidence="5 6" key="1">
    <citation type="submission" date="2015-09" db="EMBL/GenBank/DDBJ databases">
        <title>Genome sequence, genome mining and natural product profiling of a biocontrol bacterium Streptomyces malaysiensis F913.</title>
        <authorList>
            <person name="Xu Y."/>
            <person name="Wei J."/>
            <person name="Xie J."/>
            <person name="Li T."/>
            <person name="Zhou Z."/>
        </authorList>
    </citation>
    <scope>NUCLEOTIDE SEQUENCE [LARGE SCALE GENOMIC DNA]</scope>
    <source>
        <strain evidence="5 6">F913</strain>
    </source>
</reference>
<dbReference type="InterPro" id="IPR013341">
    <property type="entry name" value="Mandelate_racemase_N_dom"/>
</dbReference>
<dbReference type="Gene3D" id="3.20.20.120">
    <property type="entry name" value="Enolase-like C-terminal domain"/>
    <property type="match status" value="1"/>
</dbReference>
<dbReference type="EMBL" id="LJIW01000002">
    <property type="protein sequence ID" value="PNG89859.1"/>
    <property type="molecule type" value="Genomic_DNA"/>
</dbReference>
<comment type="caution">
    <text evidence="5">The sequence shown here is derived from an EMBL/GenBank/DDBJ whole genome shotgun (WGS) entry which is preliminary data.</text>
</comment>
<comment type="similarity">
    <text evidence="1">Belongs to the mandelate racemase/muconate lactonizing enzyme family.</text>
</comment>
<dbReference type="InterPro" id="IPR029065">
    <property type="entry name" value="Enolase_C-like"/>
</dbReference>
<dbReference type="InterPro" id="IPR036849">
    <property type="entry name" value="Enolase-like_C_sf"/>
</dbReference>
<dbReference type="AlphaFoldDB" id="A0A2J7YPK7"/>
<dbReference type="GO" id="GO:0046872">
    <property type="term" value="F:metal ion binding"/>
    <property type="evidence" value="ECO:0007669"/>
    <property type="project" value="UniProtKB-KW"/>
</dbReference>
<evidence type="ECO:0000256" key="3">
    <source>
        <dbReference type="ARBA" id="ARBA00023235"/>
    </source>
</evidence>
<dbReference type="InterPro" id="IPR029017">
    <property type="entry name" value="Enolase-like_N"/>
</dbReference>
<keyword evidence="3" id="KW-0413">Isomerase</keyword>
<evidence type="ECO:0000256" key="2">
    <source>
        <dbReference type="ARBA" id="ARBA00022723"/>
    </source>
</evidence>
<dbReference type="SFLD" id="SFLDS00001">
    <property type="entry name" value="Enolase"/>
    <property type="match status" value="1"/>
</dbReference>
<dbReference type="SUPFAM" id="SSF54826">
    <property type="entry name" value="Enolase N-terminal domain-like"/>
    <property type="match status" value="1"/>
</dbReference>
<evidence type="ECO:0000256" key="1">
    <source>
        <dbReference type="ARBA" id="ARBA00008031"/>
    </source>
</evidence>
<evidence type="ECO:0000259" key="4">
    <source>
        <dbReference type="SMART" id="SM00922"/>
    </source>
</evidence>
<sequence>MNIDATVYEAAVPMRRPFTHAGRARDRSESVLLRLRLDGAVGWGEAAPRPYVTGETVPGVLRAFEGLDLPGLVARIDSGSLDGALASLAALDLPELGGASGPAPAAAAALETALLDAVCRLHGRPASEALYRAGLPGAMLRPRPGPVPVALVADLSRDPAAMLDALPPATLQRLTHVKVKATPDVAACLRRLPGVRSRVAPGTSVSLDVNAAWEVGEMLAAAPALAAAGLSWIEEPTRPRQWSALRRLREHGVRVMLDESFADATDLARAAEAGAADLVNIRVSKCGGPLRAARLAARARQAGLGFQLGVQVGEVGPLWAAGRLLGTVLAGAVTVEAGRQDEWFPPELTEPAYRVDRARYLAPPLTGEGIGLVPTGALLERCRPHARWETGDRAWVPA</sequence>
<keyword evidence="2" id="KW-0479">Metal-binding</keyword>
<keyword evidence="6" id="KW-1185">Reference proteome</keyword>